<dbReference type="AlphaFoldDB" id="A0A486XNH0"/>
<dbReference type="EMBL" id="CAAJGR010000078">
    <property type="protein sequence ID" value="VHO02937.1"/>
    <property type="molecule type" value="Genomic_DNA"/>
</dbReference>
<evidence type="ECO:0000313" key="1">
    <source>
        <dbReference type="EMBL" id="VHO02937.1"/>
    </source>
</evidence>
<sequence length="38" mass="4249">MELNSLAKDVPIVTTQKLHISQVIIRMLTPAPPLFYLG</sequence>
<reference evidence="1" key="1">
    <citation type="submission" date="2019-04" db="EMBL/GenBank/DDBJ databases">
        <authorList>
            <person name="Brambilla D."/>
        </authorList>
    </citation>
    <scope>NUCLEOTIDE SEQUENCE</scope>
    <source>
        <strain evidence="1">BAL1</strain>
    </source>
</reference>
<name>A0A486XNH0_9GAMM</name>
<organism evidence="1">
    <name type="scientific">Rheinheimera sp. BAL341</name>
    <dbReference type="NCBI Taxonomy" id="1708203"/>
    <lineage>
        <taxon>Bacteria</taxon>
        <taxon>Pseudomonadati</taxon>
        <taxon>Pseudomonadota</taxon>
        <taxon>Gammaproteobacteria</taxon>
        <taxon>Chromatiales</taxon>
        <taxon>Chromatiaceae</taxon>
        <taxon>Rheinheimera</taxon>
    </lineage>
</organism>
<accession>A0A486XNH0</accession>
<protein>
    <submittedName>
        <fullName evidence="1">Uncharacterized protein</fullName>
    </submittedName>
</protein>
<proteinExistence type="predicted"/>
<gene>
    <name evidence="1" type="ORF">BAL341_1112</name>
</gene>